<evidence type="ECO:0000256" key="2">
    <source>
        <dbReference type="SAM" id="Phobius"/>
    </source>
</evidence>
<dbReference type="Pfam" id="PF08458">
    <property type="entry name" value="PH_2"/>
    <property type="match status" value="1"/>
</dbReference>
<keyword evidence="2" id="KW-0472">Membrane</keyword>
<sequence length="405" mass="43861">MEWRSYSHRHHHHHQAKCASMRLENIEEDRPASCLPLSLRPPETPTEAMEFLARSWSLSAVEISKALTLFENRNPSDSTGVERQDSNPPLSAAREENPAVELKLPVADEAVGISPPISPRDNIDLKLLRGAARGKTMGGWLKDQKEKRRTEARTRKAQAYAATSVAGVAAAVAAVVASAVFSPDASRTNCGNKITAAIASAAALVASHCVEIAQTMGATHDQILKVVHSAVGAQTSGDIMALTAGAATALRGAATLRARLYKEIQSATAAGDEKESSSDGCSSALTFVAKGGELLKRTRKGVLHWKQVSVYVNSNWQVVVKTKSTHMAGTFVKKKKCFVIDVCANIPAWPGREVEDGSHQRAYFGIRTPERLIEFECKKCDKGIWIEGIRQMLDCHANMNIAKAM</sequence>
<dbReference type="Pfam" id="PF05703">
    <property type="entry name" value="Auxin_canalis"/>
    <property type="match status" value="1"/>
</dbReference>
<feature type="transmembrane region" description="Helical" evidence="2">
    <location>
        <begin position="157"/>
        <end position="181"/>
    </location>
</feature>
<proteinExistence type="predicted"/>
<name>A0AAV8QJ02_ENSVE</name>
<evidence type="ECO:0008006" key="7">
    <source>
        <dbReference type="Google" id="ProtNLM"/>
    </source>
</evidence>
<organism evidence="5 6">
    <name type="scientific">Ensete ventricosum</name>
    <name type="common">Abyssinian banana</name>
    <name type="synonym">Musa ensete</name>
    <dbReference type="NCBI Taxonomy" id="4639"/>
    <lineage>
        <taxon>Eukaryota</taxon>
        <taxon>Viridiplantae</taxon>
        <taxon>Streptophyta</taxon>
        <taxon>Embryophyta</taxon>
        <taxon>Tracheophyta</taxon>
        <taxon>Spermatophyta</taxon>
        <taxon>Magnoliopsida</taxon>
        <taxon>Liliopsida</taxon>
        <taxon>Zingiberales</taxon>
        <taxon>Musaceae</taxon>
        <taxon>Ensete</taxon>
    </lineage>
</organism>
<dbReference type="PANTHER" id="PTHR31351:SF2">
    <property type="entry name" value="PHOSPHOINOSITIDE BINDING PROTEIN"/>
    <property type="match status" value="1"/>
</dbReference>
<feature type="domain" description="Pleckstrin-like plant" evidence="4">
    <location>
        <begin position="293"/>
        <end position="395"/>
    </location>
</feature>
<dbReference type="PANTHER" id="PTHR31351">
    <property type="entry name" value="EXPRESSED PROTEIN"/>
    <property type="match status" value="1"/>
</dbReference>
<dbReference type="Proteomes" id="UP001222027">
    <property type="component" value="Unassembled WGS sequence"/>
</dbReference>
<feature type="region of interest" description="Disordered" evidence="1">
    <location>
        <begin position="72"/>
        <end position="98"/>
    </location>
</feature>
<dbReference type="AlphaFoldDB" id="A0AAV8QJ02"/>
<evidence type="ECO:0000259" key="3">
    <source>
        <dbReference type="Pfam" id="PF05703"/>
    </source>
</evidence>
<dbReference type="EMBL" id="JAQQAF010000006">
    <property type="protein sequence ID" value="KAJ8480124.1"/>
    <property type="molecule type" value="Genomic_DNA"/>
</dbReference>
<dbReference type="InterPro" id="IPR008546">
    <property type="entry name" value="VAN3-bd-like_auxin_canal"/>
</dbReference>
<evidence type="ECO:0000313" key="6">
    <source>
        <dbReference type="Proteomes" id="UP001222027"/>
    </source>
</evidence>
<dbReference type="InterPro" id="IPR040269">
    <property type="entry name" value="VAB"/>
</dbReference>
<comment type="caution">
    <text evidence="5">The sequence shown here is derived from an EMBL/GenBank/DDBJ whole genome shotgun (WGS) entry which is preliminary data.</text>
</comment>
<feature type="domain" description="VAN3-binding protein-like auxin canalisation" evidence="3">
    <location>
        <begin position="42"/>
        <end position="268"/>
    </location>
</feature>
<evidence type="ECO:0000313" key="5">
    <source>
        <dbReference type="EMBL" id="KAJ8480124.1"/>
    </source>
</evidence>
<accession>A0AAV8QJ02</accession>
<reference evidence="5 6" key="1">
    <citation type="submission" date="2022-12" db="EMBL/GenBank/DDBJ databases">
        <title>Chromosome-scale assembly of the Ensete ventricosum genome.</title>
        <authorList>
            <person name="Dussert Y."/>
            <person name="Stocks J."/>
            <person name="Wendawek A."/>
            <person name="Woldeyes F."/>
            <person name="Nichols R.A."/>
            <person name="Borrell J.S."/>
        </authorList>
    </citation>
    <scope>NUCLEOTIDE SEQUENCE [LARGE SCALE GENOMIC DNA]</scope>
    <source>
        <strain evidence="6">cv. Maze</strain>
        <tissue evidence="5">Seeds</tissue>
    </source>
</reference>
<evidence type="ECO:0000256" key="1">
    <source>
        <dbReference type="SAM" id="MobiDB-lite"/>
    </source>
</evidence>
<keyword evidence="2" id="KW-0812">Transmembrane</keyword>
<gene>
    <name evidence="5" type="ORF">OPV22_023851</name>
</gene>
<keyword evidence="2" id="KW-1133">Transmembrane helix</keyword>
<protein>
    <recommendedName>
        <fullName evidence="7">PH domain-containing protein</fullName>
    </recommendedName>
</protein>
<evidence type="ECO:0000259" key="4">
    <source>
        <dbReference type="Pfam" id="PF08458"/>
    </source>
</evidence>
<dbReference type="InterPro" id="IPR013666">
    <property type="entry name" value="PH_pln"/>
</dbReference>
<keyword evidence="6" id="KW-1185">Reference proteome</keyword>